<dbReference type="GO" id="GO:0005886">
    <property type="term" value="C:plasma membrane"/>
    <property type="evidence" value="ECO:0007669"/>
    <property type="project" value="UniProtKB-SubCell"/>
</dbReference>
<name>A0A1G4I9Q4_TRYEQ</name>
<dbReference type="VEuPathDB" id="TriTrypDB:TEOVI_000481300"/>
<evidence type="ECO:0000256" key="9">
    <source>
        <dbReference type="SAM" id="SignalP"/>
    </source>
</evidence>
<dbReference type="RefSeq" id="XP_067079846.1">
    <property type="nucleotide sequence ID" value="XM_067223745.1"/>
</dbReference>
<gene>
    <name evidence="11" type="ORF">TEOVI_000481300</name>
</gene>
<evidence type="ECO:0000256" key="6">
    <source>
        <dbReference type="ARBA" id="ARBA00023136"/>
    </source>
</evidence>
<comment type="caution">
    <text evidence="11">The sequence shown here is derived from an EMBL/GenBank/DDBJ whole genome shotgun (WGS) entry which is preliminary data.</text>
</comment>
<evidence type="ECO:0000256" key="4">
    <source>
        <dbReference type="ARBA" id="ARBA00022622"/>
    </source>
</evidence>
<dbReference type="GeneID" id="92378753"/>
<proteinExistence type="predicted"/>
<evidence type="ECO:0000256" key="2">
    <source>
        <dbReference type="ARBA" id="ARBA00004609"/>
    </source>
</evidence>
<evidence type="ECO:0000256" key="8">
    <source>
        <dbReference type="ARBA" id="ARBA00023288"/>
    </source>
</evidence>
<dbReference type="AlphaFoldDB" id="A0A1G4I9Q4"/>
<evidence type="ECO:0000313" key="12">
    <source>
        <dbReference type="Proteomes" id="UP000195570"/>
    </source>
</evidence>
<evidence type="ECO:0000256" key="3">
    <source>
        <dbReference type="ARBA" id="ARBA00022475"/>
    </source>
</evidence>
<dbReference type="Pfam" id="PF13206">
    <property type="entry name" value="VSG_B"/>
    <property type="match status" value="1"/>
</dbReference>
<evidence type="ECO:0000259" key="10">
    <source>
        <dbReference type="Pfam" id="PF13206"/>
    </source>
</evidence>
<evidence type="ECO:0000256" key="5">
    <source>
        <dbReference type="ARBA" id="ARBA00022729"/>
    </source>
</evidence>
<keyword evidence="8" id="KW-0449">Lipoprotein</keyword>
<accession>A0A1G4I9Q4</accession>
<dbReference type="Proteomes" id="UP000195570">
    <property type="component" value="Unassembled WGS sequence"/>
</dbReference>
<keyword evidence="7" id="KW-0325">Glycoprotein</keyword>
<reference evidence="11" key="1">
    <citation type="submission" date="2016-09" db="EMBL/GenBank/DDBJ databases">
        <authorList>
            <person name="Hebert L."/>
            <person name="Moumen B."/>
        </authorList>
    </citation>
    <scope>NUCLEOTIDE SEQUENCE [LARGE SCALE GENOMIC DNA]</scope>
    <source>
        <strain evidence="11">OVI</strain>
    </source>
</reference>
<protein>
    <submittedName>
        <fullName evidence="11">Trypanosomal VSG domain containing protein, putative</fullName>
    </submittedName>
</protein>
<comment type="subcellular location">
    <subcellularLocation>
        <location evidence="2">Cell membrane</location>
        <topology evidence="2">Lipid-anchor</topology>
        <topology evidence="2">GPI-anchor</topology>
    </subcellularLocation>
</comment>
<organism evidence="11 12">
    <name type="scientific">Trypanosoma equiperdum</name>
    <dbReference type="NCBI Taxonomy" id="5694"/>
    <lineage>
        <taxon>Eukaryota</taxon>
        <taxon>Discoba</taxon>
        <taxon>Euglenozoa</taxon>
        <taxon>Kinetoplastea</taxon>
        <taxon>Metakinetoplastina</taxon>
        <taxon>Trypanosomatida</taxon>
        <taxon>Trypanosomatidae</taxon>
        <taxon>Trypanosoma</taxon>
    </lineage>
</organism>
<feature type="signal peptide" evidence="9">
    <location>
        <begin position="1"/>
        <end position="22"/>
    </location>
</feature>
<evidence type="ECO:0000256" key="7">
    <source>
        <dbReference type="ARBA" id="ARBA00023180"/>
    </source>
</evidence>
<comment type="function">
    <text evidence="1">VSG forms a coat on the surface of the parasite. The trypanosome evades the immune response of the host by expressing a series of antigenically distinct VSGs from an estimated 1000 VSG genes.</text>
</comment>
<keyword evidence="5 9" id="KW-0732">Signal</keyword>
<dbReference type="InterPro" id="IPR025932">
    <property type="entry name" value="Trypano_VSG_B_N_dom"/>
</dbReference>
<dbReference type="GO" id="GO:0098552">
    <property type="term" value="C:side of membrane"/>
    <property type="evidence" value="ECO:0007669"/>
    <property type="project" value="UniProtKB-KW"/>
</dbReference>
<keyword evidence="12" id="KW-1185">Reference proteome</keyword>
<evidence type="ECO:0000256" key="1">
    <source>
        <dbReference type="ARBA" id="ARBA00002523"/>
    </source>
</evidence>
<keyword evidence="4" id="KW-0336">GPI-anchor</keyword>
<keyword evidence="6" id="KW-0472">Membrane</keyword>
<feature type="domain" description="Trypanosome variant surface glycoprotein B-type N-terminal" evidence="10">
    <location>
        <begin position="12"/>
        <end position="157"/>
    </location>
</feature>
<sequence length="158" mass="17273">MQHRTSLLVLAVVLAAAVPAHTTNPVAGDSQQAFLSLCQTWAAAKTALAAPIEALAEPSKFQGIVNYNMTVSEDAFRQKVKEIVDAGGWEKYVVSKEKTHGKLGLETKWTKWQTAHQATHKPGQGWLKDKQTISSEHQHALKSVDLNKTATKAGNCYH</sequence>
<evidence type="ECO:0000313" key="11">
    <source>
        <dbReference type="EMBL" id="SCU68753.1"/>
    </source>
</evidence>
<keyword evidence="3" id="KW-1003">Cell membrane</keyword>
<feature type="chain" id="PRO_5009235468" evidence="9">
    <location>
        <begin position="23"/>
        <end position="158"/>
    </location>
</feature>
<dbReference type="EMBL" id="CZPT02001055">
    <property type="protein sequence ID" value="SCU68753.1"/>
    <property type="molecule type" value="Genomic_DNA"/>
</dbReference>